<feature type="region of interest" description="Disordered" evidence="1">
    <location>
        <begin position="145"/>
        <end position="186"/>
    </location>
</feature>
<evidence type="ECO:0000313" key="2">
    <source>
        <dbReference type="EMBL" id="KAL2270413.1"/>
    </source>
</evidence>
<organism evidence="2 3">
    <name type="scientific">Remersonia thermophila</name>
    <dbReference type="NCBI Taxonomy" id="72144"/>
    <lineage>
        <taxon>Eukaryota</taxon>
        <taxon>Fungi</taxon>
        <taxon>Dikarya</taxon>
        <taxon>Ascomycota</taxon>
        <taxon>Pezizomycotina</taxon>
        <taxon>Sordariomycetes</taxon>
        <taxon>Sordariomycetidae</taxon>
        <taxon>Sordariales</taxon>
        <taxon>Sordariales incertae sedis</taxon>
        <taxon>Remersonia</taxon>
    </lineage>
</organism>
<evidence type="ECO:0000313" key="3">
    <source>
        <dbReference type="Proteomes" id="UP001600064"/>
    </source>
</evidence>
<gene>
    <name evidence="2" type="ORF">VTJ83DRAFT_2597</name>
</gene>
<dbReference type="Proteomes" id="UP001600064">
    <property type="component" value="Unassembled WGS sequence"/>
</dbReference>
<dbReference type="RefSeq" id="XP_070869137.1">
    <property type="nucleotide sequence ID" value="XM_071008884.1"/>
</dbReference>
<proteinExistence type="predicted"/>
<feature type="compositionally biased region" description="Gly residues" evidence="1">
    <location>
        <begin position="174"/>
        <end position="186"/>
    </location>
</feature>
<keyword evidence="3" id="KW-1185">Reference proteome</keyword>
<protein>
    <submittedName>
        <fullName evidence="2">Uncharacterized protein</fullName>
    </submittedName>
</protein>
<comment type="caution">
    <text evidence="2">The sequence shown here is derived from an EMBL/GenBank/DDBJ whole genome shotgun (WGS) entry which is preliminary data.</text>
</comment>
<accession>A0ABR4DJ61</accession>
<dbReference type="EMBL" id="JAZGUE010000002">
    <property type="protein sequence ID" value="KAL2270413.1"/>
    <property type="molecule type" value="Genomic_DNA"/>
</dbReference>
<sequence length="186" mass="19747">MNKDQNRLQPRAPSKFPSPYSLSCWALVLFATLAGSALLRSVPFPLSLLIVVHDRCVPIPLLSSLGSHPVCPCVLYTPLSSFLAYPLSHEIGPNIPKIPQGLSSPLLRLFIYFFGRLKRPRRGPIAAVPTSSPPGSTVWCRRGRGEASRKPLHNPTPNAGVVGGTAACGLQNRPGGGQQAPGKGAA</sequence>
<reference evidence="2 3" key="1">
    <citation type="journal article" date="2024" name="Commun. Biol.">
        <title>Comparative genomic analysis of thermophilic fungi reveals convergent evolutionary adaptations and gene losses.</title>
        <authorList>
            <person name="Steindorff A.S."/>
            <person name="Aguilar-Pontes M.V."/>
            <person name="Robinson A.J."/>
            <person name="Andreopoulos B."/>
            <person name="LaButti K."/>
            <person name="Kuo A."/>
            <person name="Mondo S."/>
            <person name="Riley R."/>
            <person name="Otillar R."/>
            <person name="Haridas S."/>
            <person name="Lipzen A."/>
            <person name="Grimwood J."/>
            <person name="Schmutz J."/>
            <person name="Clum A."/>
            <person name="Reid I.D."/>
            <person name="Moisan M.C."/>
            <person name="Butler G."/>
            <person name="Nguyen T.T.M."/>
            <person name="Dewar K."/>
            <person name="Conant G."/>
            <person name="Drula E."/>
            <person name="Henrissat B."/>
            <person name="Hansel C."/>
            <person name="Singer S."/>
            <person name="Hutchinson M.I."/>
            <person name="de Vries R.P."/>
            <person name="Natvig D.O."/>
            <person name="Powell A.J."/>
            <person name="Tsang A."/>
            <person name="Grigoriev I.V."/>
        </authorList>
    </citation>
    <scope>NUCLEOTIDE SEQUENCE [LARGE SCALE GENOMIC DNA]</scope>
    <source>
        <strain evidence="2 3">ATCC 22073</strain>
    </source>
</reference>
<evidence type="ECO:0000256" key="1">
    <source>
        <dbReference type="SAM" id="MobiDB-lite"/>
    </source>
</evidence>
<name>A0ABR4DJ61_9PEZI</name>
<dbReference type="GeneID" id="98123528"/>